<evidence type="ECO:0000256" key="8">
    <source>
        <dbReference type="SAM" id="MobiDB-lite"/>
    </source>
</evidence>
<feature type="compositionally biased region" description="Low complexity" evidence="8">
    <location>
        <begin position="938"/>
        <end position="951"/>
    </location>
</feature>
<organism evidence="11 12">
    <name type="scientific">Streptomyces prasinopilosus</name>
    <dbReference type="NCBI Taxonomy" id="67344"/>
    <lineage>
        <taxon>Bacteria</taxon>
        <taxon>Bacillati</taxon>
        <taxon>Actinomycetota</taxon>
        <taxon>Actinomycetes</taxon>
        <taxon>Kitasatosporales</taxon>
        <taxon>Streptomycetaceae</taxon>
        <taxon>Streptomyces</taxon>
    </lineage>
</organism>
<dbReference type="SMART" id="SM00822">
    <property type="entry name" value="PKS_KR"/>
    <property type="match status" value="1"/>
</dbReference>
<comment type="cofactor">
    <cofactor evidence="1">
        <name>pyridoxal 5'-phosphate</name>
        <dbReference type="ChEBI" id="CHEBI:597326"/>
    </cofactor>
</comment>
<dbReference type="Gene3D" id="3.10.129.110">
    <property type="entry name" value="Polyketide synthase dehydratase"/>
    <property type="match status" value="1"/>
</dbReference>
<feature type="compositionally biased region" description="Pro residues" evidence="8">
    <location>
        <begin position="904"/>
        <end position="913"/>
    </location>
</feature>
<evidence type="ECO:0000256" key="6">
    <source>
        <dbReference type="ARBA" id="ARBA00047715"/>
    </source>
</evidence>
<dbReference type="EMBL" id="FMZK01000016">
    <property type="protein sequence ID" value="SDE05543.1"/>
    <property type="molecule type" value="Genomic_DNA"/>
</dbReference>
<dbReference type="Proteomes" id="UP000182100">
    <property type="component" value="Unassembled WGS sequence"/>
</dbReference>
<feature type="compositionally biased region" description="Pro residues" evidence="8">
    <location>
        <begin position="920"/>
        <end position="937"/>
    </location>
</feature>
<dbReference type="CDD" id="cd06454">
    <property type="entry name" value="KBL_like"/>
    <property type="match status" value="1"/>
</dbReference>
<feature type="active site" description="Proton acceptor; for dehydratase activity" evidence="7">
    <location>
        <position position="18"/>
    </location>
</feature>
<dbReference type="PANTHER" id="PTHR13693">
    <property type="entry name" value="CLASS II AMINOTRANSFERASE/8-AMINO-7-OXONONANOATE SYNTHASE"/>
    <property type="match status" value="1"/>
</dbReference>
<dbReference type="Gene3D" id="3.40.50.720">
    <property type="entry name" value="NAD(P)-binding Rossmann-like Domain"/>
    <property type="match status" value="1"/>
</dbReference>
<keyword evidence="3" id="KW-0596">Phosphopantetheine</keyword>
<dbReference type="InterPro" id="IPR015422">
    <property type="entry name" value="PyrdxlP-dep_Trfase_small"/>
</dbReference>
<dbReference type="CDD" id="cd05274">
    <property type="entry name" value="KR_FAS_SDR_x"/>
    <property type="match status" value="1"/>
</dbReference>
<dbReference type="Pfam" id="PF00155">
    <property type="entry name" value="Aminotran_1_2"/>
    <property type="match status" value="1"/>
</dbReference>
<dbReference type="Gene3D" id="3.90.1150.10">
    <property type="entry name" value="Aspartate Aminotransferase, domain 1"/>
    <property type="match status" value="1"/>
</dbReference>
<evidence type="ECO:0000259" key="10">
    <source>
        <dbReference type="PROSITE" id="PS52019"/>
    </source>
</evidence>
<evidence type="ECO:0000256" key="7">
    <source>
        <dbReference type="PROSITE-ProRule" id="PRU01363"/>
    </source>
</evidence>
<keyword evidence="5 11" id="KW-0808">Transferase</keyword>
<feature type="compositionally biased region" description="Low complexity" evidence="8">
    <location>
        <begin position="871"/>
        <end position="893"/>
    </location>
</feature>
<dbReference type="SUPFAM" id="SSF47336">
    <property type="entry name" value="ACP-like"/>
    <property type="match status" value="1"/>
</dbReference>
<dbReference type="InterPro" id="IPR006162">
    <property type="entry name" value="Ppantetheine_attach_site"/>
</dbReference>
<dbReference type="SMART" id="SM00826">
    <property type="entry name" value="PKS_DH"/>
    <property type="match status" value="1"/>
</dbReference>
<dbReference type="Pfam" id="PF08659">
    <property type="entry name" value="KR"/>
    <property type="match status" value="1"/>
</dbReference>
<evidence type="ECO:0000259" key="9">
    <source>
        <dbReference type="PROSITE" id="PS50075"/>
    </source>
</evidence>
<evidence type="ECO:0000256" key="1">
    <source>
        <dbReference type="ARBA" id="ARBA00001933"/>
    </source>
</evidence>
<evidence type="ECO:0000256" key="2">
    <source>
        <dbReference type="ARBA" id="ARBA00013187"/>
    </source>
</evidence>
<name>A0A1G6ZT20_9ACTN</name>
<feature type="region of interest" description="Disordered" evidence="8">
    <location>
        <begin position="714"/>
        <end position="744"/>
    </location>
</feature>
<dbReference type="InterPro" id="IPR015424">
    <property type="entry name" value="PyrdxlP-dep_Trfase"/>
</dbReference>
<dbReference type="InterPro" id="IPR020807">
    <property type="entry name" value="PKS_DH"/>
</dbReference>
<dbReference type="SUPFAM" id="SSF53383">
    <property type="entry name" value="PLP-dependent transferases"/>
    <property type="match status" value="1"/>
</dbReference>
<feature type="region of interest" description="Disordered" evidence="8">
    <location>
        <begin position="859"/>
        <end position="959"/>
    </location>
</feature>
<dbReference type="GO" id="GO:0030170">
    <property type="term" value="F:pyridoxal phosphate binding"/>
    <property type="evidence" value="ECO:0007669"/>
    <property type="project" value="InterPro"/>
</dbReference>
<dbReference type="InterPro" id="IPR057326">
    <property type="entry name" value="KR_dom"/>
</dbReference>
<dbReference type="InterPro" id="IPR013968">
    <property type="entry name" value="PKS_KR"/>
</dbReference>
<evidence type="ECO:0000256" key="4">
    <source>
        <dbReference type="ARBA" id="ARBA00022553"/>
    </source>
</evidence>
<dbReference type="InterPro" id="IPR015421">
    <property type="entry name" value="PyrdxlP-dep_Trfase_major"/>
</dbReference>
<dbReference type="InterPro" id="IPR036291">
    <property type="entry name" value="NAD(P)-bd_dom_sf"/>
</dbReference>
<proteinExistence type="predicted"/>
<dbReference type="GO" id="GO:0031177">
    <property type="term" value="F:phosphopantetheine binding"/>
    <property type="evidence" value="ECO:0007669"/>
    <property type="project" value="InterPro"/>
</dbReference>
<dbReference type="Pfam" id="PF14765">
    <property type="entry name" value="PS-DH"/>
    <property type="match status" value="1"/>
</dbReference>
<feature type="domain" description="PKS/mFAS DH" evidence="10">
    <location>
        <begin position="1"/>
        <end position="273"/>
    </location>
</feature>
<feature type="compositionally biased region" description="Pro residues" evidence="8">
    <location>
        <begin position="859"/>
        <end position="870"/>
    </location>
</feature>
<gene>
    <name evidence="11" type="ORF">SAMN05216505_1164</name>
</gene>
<dbReference type="SUPFAM" id="SSF51735">
    <property type="entry name" value="NAD(P)-binding Rossmann-fold domains"/>
    <property type="match status" value="2"/>
</dbReference>
<dbReference type="InterPro" id="IPR009081">
    <property type="entry name" value="PP-bd_ACP"/>
</dbReference>
<comment type="catalytic activity">
    <reaction evidence="6">
        <text>6-carboxyhexanoyl-[ACP] + L-alanine + H(+) = (8S)-8-amino-7-oxononanoate + holo-[ACP] + CO2</text>
        <dbReference type="Rhea" id="RHEA:42288"/>
        <dbReference type="Rhea" id="RHEA-COMP:9685"/>
        <dbReference type="Rhea" id="RHEA-COMP:9955"/>
        <dbReference type="ChEBI" id="CHEBI:15378"/>
        <dbReference type="ChEBI" id="CHEBI:16526"/>
        <dbReference type="ChEBI" id="CHEBI:57972"/>
        <dbReference type="ChEBI" id="CHEBI:64479"/>
        <dbReference type="ChEBI" id="CHEBI:78846"/>
        <dbReference type="ChEBI" id="CHEBI:149468"/>
        <dbReference type="EC" id="2.3.1.47"/>
    </reaction>
</comment>
<dbReference type="PROSITE" id="PS00012">
    <property type="entry name" value="PHOSPHOPANTETHEINE"/>
    <property type="match status" value="1"/>
</dbReference>
<dbReference type="RefSeq" id="WP_074995509.1">
    <property type="nucleotide sequence ID" value="NZ_FMZK01000016.1"/>
</dbReference>
<dbReference type="Pfam" id="PF21089">
    <property type="entry name" value="PKS_DH_N"/>
    <property type="match status" value="1"/>
</dbReference>
<evidence type="ECO:0000313" key="12">
    <source>
        <dbReference type="Proteomes" id="UP000182100"/>
    </source>
</evidence>
<dbReference type="SMART" id="SM00823">
    <property type="entry name" value="PKS_PP"/>
    <property type="match status" value="1"/>
</dbReference>
<dbReference type="InterPro" id="IPR049551">
    <property type="entry name" value="PKS_DH_C"/>
</dbReference>
<dbReference type="InterPro" id="IPR042104">
    <property type="entry name" value="PKS_dehydratase_sf"/>
</dbReference>
<dbReference type="Gene3D" id="1.10.1200.10">
    <property type="entry name" value="ACP-like"/>
    <property type="match status" value="1"/>
</dbReference>
<dbReference type="InterPro" id="IPR004839">
    <property type="entry name" value="Aminotransferase_I/II_large"/>
</dbReference>
<feature type="region of interest" description="Disordered" evidence="8">
    <location>
        <begin position="266"/>
        <end position="291"/>
    </location>
</feature>
<protein>
    <recommendedName>
        <fullName evidence="2">8-amino-7-oxononanoate synthase</fullName>
        <ecNumber evidence="2">2.3.1.47</ecNumber>
    </recommendedName>
</protein>
<dbReference type="PROSITE" id="PS52019">
    <property type="entry name" value="PKS_MFAS_DH"/>
    <property type="match status" value="1"/>
</dbReference>
<dbReference type="InterPro" id="IPR049900">
    <property type="entry name" value="PKS_mFAS_DH"/>
</dbReference>
<accession>A0A1G6ZT20</accession>
<dbReference type="GO" id="GO:0008710">
    <property type="term" value="F:8-amino-7-oxononanoate synthase activity"/>
    <property type="evidence" value="ECO:0007669"/>
    <property type="project" value="UniProtKB-EC"/>
</dbReference>
<feature type="active site" description="Proton donor; for dehydratase activity" evidence="7">
    <location>
        <position position="190"/>
    </location>
</feature>
<feature type="domain" description="Carrier" evidence="9">
    <location>
        <begin position="754"/>
        <end position="828"/>
    </location>
</feature>
<feature type="compositionally biased region" description="Pro residues" evidence="8">
    <location>
        <begin position="269"/>
        <end position="286"/>
    </location>
</feature>
<dbReference type="PANTHER" id="PTHR13693:SF3">
    <property type="entry name" value="LD36009P"/>
    <property type="match status" value="1"/>
</dbReference>
<reference evidence="12" key="1">
    <citation type="submission" date="2016-10" db="EMBL/GenBank/DDBJ databases">
        <authorList>
            <person name="Varghese N."/>
            <person name="Submissions S."/>
        </authorList>
    </citation>
    <scope>NUCLEOTIDE SEQUENCE [LARGE SCALE GENOMIC DNA]</scope>
    <source>
        <strain evidence="12">CGMCC 4.3504</strain>
    </source>
</reference>
<dbReference type="InterPro" id="IPR020806">
    <property type="entry name" value="PKS_PP-bd"/>
</dbReference>
<feature type="region of interest" description="Disordered" evidence="8">
    <location>
        <begin position="470"/>
        <end position="494"/>
    </location>
</feature>
<dbReference type="InterPro" id="IPR049552">
    <property type="entry name" value="PKS_DH_N"/>
</dbReference>
<evidence type="ECO:0000313" key="11">
    <source>
        <dbReference type="EMBL" id="SDE05543.1"/>
    </source>
</evidence>
<feature type="region of interest" description="C-terminal hotdog fold" evidence="7">
    <location>
        <begin position="132"/>
        <end position="273"/>
    </location>
</feature>
<dbReference type="EC" id="2.3.1.47" evidence="2"/>
<dbReference type="Pfam" id="PF00550">
    <property type="entry name" value="PP-binding"/>
    <property type="match status" value="1"/>
</dbReference>
<evidence type="ECO:0000256" key="5">
    <source>
        <dbReference type="ARBA" id="ARBA00022679"/>
    </source>
</evidence>
<sequence length="1355" mass="141738">MSGHRIRLAATDALVHDHRIGDTPVVPAAAQIDALLTACDARRPDRRWTLENITFRAPLRVTGAGVDLSVVTDDDGRCSLRSHGAGPDAGGGPGTDAGTEGAPVEHSTALARGVPLPPPTYVDLAGLRSECTLPVPLTDLAAWRRTSGITYGPAYRVIRSAHRGQDRMLVVLRADDHLNGTRFVPPPLLDSVFQALGMLDDGAAGACLPWYVGRLVARRRISGTVLALVEREPGDGARGTAVRGRATVCSQQGEILLELDRITLKAPQAPSPPRSQPQEPPQPRPRPGTAAGSVETVVWRRAAPDDAPGAPSGGTVLLVSPRWTPAPEPDGRSVVHLTPGELTRERLDAVLDGTPVRTVVYAAPSAPAGEAAVREALQGVFTLVRSIAARPPAPDLLIVTGGAHEVAGEEAAEPFMTALWGLGRTLRVEHPRSTVRLVDLEAGSGLTARALDEALARTGPELARRAGTWYRPALEPAGHPPRTPSGDRAPGPRFRGGRFLITGGMGGIGLRVAEFLAAEGCARLTLVGRTVPDTGEARARLDRLGTLCDLDPVAADVRDLPTALAGAGRYDGVFHAAGVLRDGLARNLPPDRIEDVLGPKIGGVHAIAGLIAGSGARPPDFVALFSSVSSVRANLGQSSYAAANAYLDGYAARRRAGGEPWFSLGWGLWDIGMGEGIAPKAAAHGVPVLTAGDGIALLRTVLGRPPAHYVLSAAGTPSGPAPRTASADVPAPTPDHDHADADADAREEPMTAVTPERGLWLSLTTALKKVLHVDDVVPEDDLLELGLDSMMAVELAASLSADGREVDPMVFFEHSTVGELARHLEPPAHAASAASAVPPAVAPPPAGAAPFPPGAAAPAPLPVTPAPGPGRPATAPEGPAAAAAVRRGGARPFVPDWDRYRDPAPTPAVPAPAPAIAAPAPAPVAPAPYPARPPAPGEPRTAARTPRRTLPGRLSDRPGGTFLDGRIDALSAEDRLVVARDEYFYEPVVEEARGARIRFDGRWYLNFASYSYLGLIGHDYIEQQALRAVERHGTGAHGVRLLAGTLHLHRELELALARFLGTEDAVVFSSGYITNVATVGALVGPGDVVIGDVYNHASILDGYRLSGAEVVTYAHNDLADLERALRKAGDAGRLVVTDAVFSMDGDVADLPGIVELCERYDAPLMVDEAHSLGVLGRTGRGITEHFGIDPDRVDVKMGTLSKTVPSAGGYVAGSRDLVFALKNNARGWMFSAAATPAQVAAAKAAIEVIDAAPHLPGELRARTTHYRERLRALGFDTLTGETPVVPIICRSAEQAGAMARACQADGLFVQPIVYPAVPRTLPRLRTIVNLSHTEADLDTAVATLEKAGRACGLLT</sequence>
<feature type="compositionally biased region" description="Basic and acidic residues" evidence="8">
    <location>
        <begin position="734"/>
        <end position="744"/>
    </location>
</feature>
<dbReference type="Gene3D" id="3.40.640.10">
    <property type="entry name" value="Type I PLP-dependent aspartate aminotransferase-like (Major domain)"/>
    <property type="match status" value="1"/>
</dbReference>
<dbReference type="STRING" id="67344.SAMN05216505_1164"/>
<feature type="region of interest" description="N-terminal hotdog fold" evidence="7">
    <location>
        <begin position="1"/>
        <end position="118"/>
    </location>
</feature>
<dbReference type="GO" id="GO:0017000">
    <property type="term" value="P:antibiotic biosynthetic process"/>
    <property type="evidence" value="ECO:0007669"/>
    <property type="project" value="UniProtKB-ARBA"/>
</dbReference>
<dbReference type="InterPro" id="IPR050087">
    <property type="entry name" value="AON_synthase_class-II"/>
</dbReference>
<feature type="region of interest" description="Disordered" evidence="8">
    <location>
        <begin position="79"/>
        <end position="104"/>
    </location>
</feature>
<keyword evidence="4" id="KW-0597">Phosphoprotein</keyword>
<evidence type="ECO:0000256" key="3">
    <source>
        <dbReference type="ARBA" id="ARBA00022450"/>
    </source>
</evidence>
<dbReference type="PROSITE" id="PS50075">
    <property type="entry name" value="CARRIER"/>
    <property type="match status" value="1"/>
</dbReference>
<keyword evidence="12" id="KW-1185">Reference proteome</keyword>
<dbReference type="InterPro" id="IPR036736">
    <property type="entry name" value="ACP-like_sf"/>
</dbReference>